<sequence>GAPRLRPGRQHQNGGDGRRRGQRPGDRLPAPEPPREGGPLGIAEAAQQDRRDHQQVAGHRSAAAMMEREARHRRGADRGKDPEDAPWSLAAPQNPEDRGGQRQQADEHHRMRRSDMLEREPGQEGEADDHADRDNDQGHEVAARRHILTQPQQEDAPQQRRYG</sequence>
<name>A0AA40MJ63_STAAU</name>
<evidence type="ECO:0000256" key="1">
    <source>
        <dbReference type="SAM" id="MobiDB-lite"/>
    </source>
</evidence>
<feature type="compositionally biased region" description="Basic and acidic residues" evidence="1">
    <location>
        <begin position="16"/>
        <end position="26"/>
    </location>
</feature>
<feature type="compositionally biased region" description="Basic and acidic residues" evidence="1">
    <location>
        <begin position="66"/>
        <end position="83"/>
    </location>
</feature>
<feature type="non-terminal residue" evidence="2">
    <location>
        <position position="163"/>
    </location>
</feature>
<dbReference type="Proteomes" id="UP000032274">
    <property type="component" value="Unassembled WGS sequence"/>
</dbReference>
<evidence type="ECO:0000313" key="3">
    <source>
        <dbReference type="Proteomes" id="UP000032274"/>
    </source>
</evidence>
<organism evidence="2 3">
    <name type="scientific">Staphylococcus aureus</name>
    <dbReference type="NCBI Taxonomy" id="1280"/>
    <lineage>
        <taxon>Bacteria</taxon>
        <taxon>Bacillati</taxon>
        <taxon>Bacillota</taxon>
        <taxon>Bacilli</taxon>
        <taxon>Bacillales</taxon>
        <taxon>Staphylococcaceae</taxon>
        <taxon>Staphylococcus</taxon>
    </lineage>
</organism>
<evidence type="ECO:0000313" key="2">
    <source>
        <dbReference type="EMBL" id="KIU01323.1"/>
    </source>
</evidence>
<protein>
    <submittedName>
        <fullName evidence="2">Uncharacterized protein</fullName>
    </submittedName>
</protein>
<dbReference type="EMBL" id="JXIG01000480">
    <property type="protein sequence ID" value="KIU01323.1"/>
    <property type="molecule type" value="Genomic_DNA"/>
</dbReference>
<accession>A0AA40MJ63</accession>
<feature type="non-terminal residue" evidence="2">
    <location>
        <position position="1"/>
    </location>
</feature>
<gene>
    <name evidence="2" type="ORF">QU38_02225</name>
</gene>
<comment type="caution">
    <text evidence="2">The sequence shown here is derived from an EMBL/GenBank/DDBJ whole genome shotgun (WGS) entry which is preliminary data.</text>
</comment>
<reference evidence="2 3" key="1">
    <citation type="submission" date="2015-01" db="EMBL/GenBank/DDBJ databases">
        <title>Characterization of Swiss Staphylococcus aureus strains involved in food poisoning.</title>
        <authorList>
            <person name="Crovadore J."/>
            <person name="Chablais R."/>
            <person name="Tonacini J."/>
            <person name="Schnyder B."/>
            <person name="Lefort F."/>
        </authorList>
    </citation>
    <scope>NUCLEOTIDE SEQUENCE [LARGE SCALE GENOMIC DNA]</scope>
    <source>
        <strain evidence="2 3">SA-120</strain>
    </source>
</reference>
<dbReference type="AlphaFoldDB" id="A0AA40MJ63"/>
<proteinExistence type="predicted"/>
<feature type="region of interest" description="Disordered" evidence="1">
    <location>
        <begin position="1"/>
        <end position="163"/>
    </location>
</feature>
<feature type="compositionally biased region" description="Basic and acidic residues" evidence="1">
    <location>
        <begin position="95"/>
        <end position="143"/>
    </location>
</feature>